<accession>A0A395GHY9</accession>
<evidence type="ECO:0000313" key="1">
    <source>
        <dbReference type="EMBL" id="RAK94852.1"/>
    </source>
</evidence>
<dbReference type="EMBL" id="KZ824516">
    <property type="protein sequence ID" value="RAK94852.1"/>
    <property type="molecule type" value="Genomic_DNA"/>
</dbReference>
<keyword evidence="2" id="KW-1185">Reference proteome</keyword>
<dbReference type="GeneID" id="37219887"/>
<dbReference type="Proteomes" id="UP000249402">
    <property type="component" value="Unassembled WGS sequence"/>
</dbReference>
<name>A0A395GHY9_9EURO</name>
<dbReference type="VEuPathDB" id="FungiDB:BO80DRAFT_292908"/>
<dbReference type="RefSeq" id="XP_025569180.1">
    <property type="nucleotide sequence ID" value="XM_025715022.1"/>
</dbReference>
<dbReference type="AlphaFoldDB" id="A0A395GHY9"/>
<organism evidence="1 2">
    <name type="scientific">Aspergillus ibericus CBS 121593</name>
    <dbReference type="NCBI Taxonomy" id="1448316"/>
    <lineage>
        <taxon>Eukaryota</taxon>
        <taxon>Fungi</taxon>
        <taxon>Dikarya</taxon>
        <taxon>Ascomycota</taxon>
        <taxon>Pezizomycotina</taxon>
        <taxon>Eurotiomycetes</taxon>
        <taxon>Eurotiomycetidae</taxon>
        <taxon>Eurotiales</taxon>
        <taxon>Aspergillaceae</taxon>
        <taxon>Aspergillus</taxon>
        <taxon>Aspergillus subgen. Circumdati</taxon>
    </lineage>
</organism>
<protein>
    <submittedName>
        <fullName evidence="1">Uncharacterized protein</fullName>
    </submittedName>
</protein>
<reference evidence="1 2" key="1">
    <citation type="submission" date="2018-02" db="EMBL/GenBank/DDBJ databases">
        <title>The genomes of Aspergillus section Nigri reveals drivers in fungal speciation.</title>
        <authorList>
            <consortium name="DOE Joint Genome Institute"/>
            <person name="Vesth T.C."/>
            <person name="Nybo J."/>
            <person name="Theobald S."/>
            <person name="Brandl J."/>
            <person name="Frisvad J.C."/>
            <person name="Nielsen K.F."/>
            <person name="Lyhne E.K."/>
            <person name="Kogle M.E."/>
            <person name="Kuo A."/>
            <person name="Riley R."/>
            <person name="Clum A."/>
            <person name="Nolan M."/>
            <person name="Lipzen A."/>
            <person name="Salamov A."/>
            <person name="Henrissat B."/>
            <person name="Wiebenga A."/>
            <person name="De vries R.P."/>
            <person name="Grigoriev I.V."/>
            <person name="Mortensen U.H."/>
            <person name="Andersen M.R."/>
            <person name="Baker S.E."/>
        </authorList>
    </citation>
    <scope>NUCLEOTIDE SEQUENCE [LARGE SCALE GENOMIC DNA]</scope>
    <source>
        <strain evidence="1 2">CBS 121593</strain>
    </source>
</reference>
<proteinExistence type="predicted"/>
<gene>
    <name evidence="1" type="ORF">BO80DRAFT_292908</name>
</gene>
<evidence type="ECO:0000313" key="2">
    <source>
        <dbReference type="Proteomes" id="UP000249402"/>
    </source>
</evidence>
<sequence>MLVLTMASCSALDDALFMVTSQADHVLWYKEVTITIEKENKKRMKWRWLDSTEAGGSQEGVAPPMGLGARTCSVRGELGVTVPF</sequence>